<dbReference type="InterPro" id="IPR044851">
    <property type="entry name" value="Wax_synthase"/>
</dbReference>
<dbReference type="OrthoDB" id="1077582at2759"/>
<sequence>MSSAPQPLSAWAHVAPQALSIVLLAIRPAVSLRLVLSLVISYYLFALVANHTAGEGPIHDYGIGSGVGARWLGTLVLLWFCDPMKEWRFGDEKVVPAEYPILKRLYYAACLLGNPRLLGWSAQVANIPPPKAAASRGEFLRDRFLRTVQCVLLLDLAQSYLQLQPFFRYLGTDAFPTGLRGFVVGFLCRLAWYVRSYAMVKIACTLLAMFCVATGLFNGNPEDWRPTFGDWSDAYTVRRFWGRTWHQNLRIYFTITGRTLSNALGFKRGTSASAYTQLYTGFALSGIMHVWGDVMLGTSYIGNSMKFFLANACAITVEDAVIAVARKMFGVGGGPTKWTIQLGYLWVIAWFYMVGPLFVDWFVQVPGVTTEEFLPFSLIRSRYTSSLL</sequence>
<comment type="subcellular location">
    <subcellularLocation>
        <location evidence="1">Membrane</location>
        <topology evidence="1">Multi-pass membrane protein</topology>
    </subcellularLocation>
</comment>
<dbReference type="InterPro" id="IPR032805">
    <property type="entry name" value="Wax_synthase_dom"/>
</dbReference>
<proteinExistence type="inferred from homology"/>
<organism evidence="9 10">
    <name type="scientific">Trametes coccinea (strain BRFM310)</name>
    <name type="common">Pycnoporus coccineus</name>
    <dbReference type="NCBI Taxonomy" id="1353009"/>
    <lineage>
        <taxon>Eukaryota</taxon>
        <taxon>Fungi</taxon>
        <taxon>Dikarya</taxon>
        <taxon>Basidiomycota</taxon>
        <taxon>Agaricomycotina</taxon>
        <taxon>Agaricomycetes</taxon>
        <taxon>Polyporales</taxon>
        <taxon>Polyporaceae</taxon>
        <taxon>Trametes</taxon>
    </lineage>
</organism>
<keyword evidence="10" id="KW-1185">Reference proteome</keyword>
<evidence type="ECO:0000256" key="4">
    <source>
        <dbReference type="ARBA" id="ARBA00022692"/>
    </source>
</evidence>
<dbReference type="PANTHER" id="PTHR31595:SF27">
    <property type="entry name" value="WAX SYNTHASE DOMAIN-CONTAINING PROTEIN-RELATED"/>
    <property type="match status" value="1"/>
</dbReference>
<evidence type="ECO:0000256" key="2">
    <source>
        <dbReference type="ARBA" id="ARBA00007282"/>
    </source>
</evidence>
<dbReference type="Proteomes" id="UP000193067">
    <property type="component" value="Unassembled WGS sequence"/>
</dbReference>
<dbReference type="GO" id="GO:0006629">
    <property type="term" value="P:lipid metabolic process"/>
    <property type="evidence" value="ECO:0007669"/>
    <property type="project" value="InterPro"/>
</dbReference>
<keyword evidence="4 7" id="KW-0812">Transmembrane</keyword>
<feature type="domain" description="Wax synthase" evidence="8">
    <location>
        <begin position="224"/>
        <end position="309"/>
    </location>
</feature>
<evidence type="ECO:0000256" key="3">
    <source>
        <dbReference type="ARBA" id="ARBA00022679"/>
    </source>
</evidence>
<dbReference type="Pfam" id="PF13813">
    <property type="entry name" value="MBOAT_2"/>
    <property type="match status" value="1"/>
</dbReference>
<dbReference type="GO" id="GO:0008374">
    <property type="term" value="F:O-acyltransferase activity"/>
    <property type="evidence" value="ECO:0007669"/>
    <property type="project" value="InterPro"/>
</dbReference>
<dbReference type="AlphaFoldDB" id="A0A1Y2IES5"/>
<evidence type="ECO:0000259" key="8">
    <source>
        <dbReference type="Pfam" id="PF13813"/>
    </source>
</evidence>
<keyword evidence="3" id="KW-0808">Transferase</keyword>
<feature type="transmembrane region" description="Helical" evidence="7">
    <location>
        <begin position="61"/>
        <end position="81"/>
    </location>
</feature>
<protein>
    <recommendedName>
        <fullName evidence="8">Wax synthase domain-containing protein</fullName>
    </recommendedName>
</protein>
<accession>A0A1Y2IES5</accession>
<dbReference type="STRING" id="1353009.A0A1Y2IES5"/>
<feature type="transmembrane region" description="Helical" evidence="7">
    <location>
        <begin position="278"/>
        <end position="301"/>
    </location>
</feature>
<feature type="transmembrane region" description="Helical" evidence="7">
    <location>
        <begin position="338"/>
        <end position="359"/>
    </location>
</feature>
<evidence type="ECO:0000256" key="6">
    <source>
        <dbReference type="ARBA" id="ARBA00023136"/>
    </source>
</evidence>
<evidence type="ECO:0000256" key="7">
    <source>
        <dbReference type="SAM" id="Phobius"/>
    </source>
</evidence>
<dbReference type="EMBL" id="KZ084125">
    <property type="protein sequence ID" value="OSC99675.1"/>
    <property type="molecule type" value="Genomic_DNA"/>
</dbReference>
<reference evidence="9 10" key="1">
    <citation type="journal article" date="2015" name="Biotechnol. Biofuels">
        <title>Enhanced degradation of softwood versus hardwood by the white-rot fungus Pycnoporus coccineus.</title>
        <authorList>
            <person name="Couturier M."/>
            <person name="Navarro D."/>
            <person name="Chevret D."/>
            <person name="Henrissat B."/>
            <person name="Piumi F."/>
            <person name="Ruiz-Duenas F.J."/>
            <person name="Martinez A.T."/>
            <person name="Grigoriev I.V."/>
            <person name="Riley R."/>
            <person name="Lipzen A."/>
            <person name="Berrin J.G."/>
            <person name="Master E.R."/>
            <person name="Rosso M.N."/>
        </authorList>
    </citation>
    <scope>NUCLEOTIDE SEQUENCE [LARGE SCALE GENOMIC DNA]</scope>
    <source>
        <strain evidence="9 10">BRFM310</strain>
    </source>
</reference>
<evidence type="ECO:0000256" key="1">
    <source>
        <dbReference type="ARBA" id="ARBA00004141"/>
    </source>
</evidence>
<keyword evidence="5 7" id="KW-1133">Transmembrane helix</keyword>
<dbReference type="PANTHER" id="PTHR31595">
    <property type="entry name" value="LONG-CHAIN-ALCOHOL O-FATTY-ACYLTRANSFERASE 3-RELATED"/>
    <property type="match status" value="1"/>
</dbReference>
<gene>
    <name evidence="9" type="ORF">PYCCODRAFT_1372634</name>
</gene>
<comment type="similarity">
    <text evidence="2">Belongs to the wax synthase family.</text>
</comment>
<keyword evidence="6 7" id="KW-0472">Membrane</keyword>
<evidence type="ECO:0000313" key="10">
    <source>
        <dbReference type="Proteomes" id="UP000193067"/>
    </source>
</evidence>
<feature type="transmembrane region" description="Helical" evidence="7">
    <location>
        <begin position="30"/>
        <end position="49"/>
    </location>
</feature>
<evidence type="ECO:0000313" key="9">
    <source>
        <dbReference type="EMBL" id="OSC99675.1"/>
    </source>
</evidence>
<feature type="transmembrane region" description="Helical" evidence="7">
    <location>
        <begin position="199"/>
        <end position="217"/>
    </location>
</feature>
<evidence type="ECO:0000256" key="5">
    <source>
        <dbReference type="ARBA" id="ARBA00022989"/>
    </source>
</evidence>
<name>A0A1Y2IES5_TRAC3</name>
<dbReference type="GO" id="GO:0016020">
    <property type="term" value="C:membrane"/>
    <property type="evidence" value="ECO:0007669"/>
    <property type="project" value="UniProtKB-SubCell"/>
</dbReference>